<accession>A0ABU3C5M1</accession>
<dbReference type="NCBIfam" id="NF041811">
    <property type="entry name" value="Avs1c"/>
    <property type="match status" value="1"/>
</dbReference>
<name>A0ABU3C5M1_9FLAO</name>
<reference evidence="1 2" key="1">
    <citation type="submission" date="2023-09" db="EMBL/GenBank/DDBJ databases">
        <authorList>
            <person name="Rey-Velasco X."/>
        </authorList>
    </citation>
    <scope>NUCLEOTIDE SEQUENCE [LARGE SCALE GENOMIC DNA]</scope>
    <source>
        <strain evidence="1 2">F363</strain>
    </source>
</reference>
<keyword evidence="2" id="KW-1185">Reference proteome</keyword>
<comment type="caution">
    <text evidence="1">The sequence shown here is derived from an EMBL/GenBank/DDBJ whole genome shotgun (WGS) entry which is preliminary data.</text>
</comment>
<evidence type="ECO:0000313" key="2">
    <source>
        <dbReference type="Proteomes" id="UP001262889"/>
    </source>
</evidence>
<proteinExistence type="predicted"/>
<evidence type="ECO:0000313" key="1">
    <source>
        <dbReference type="EMBL" id="MDT0641625.1"/>
    </source>
</evidence>
<dbReference type="Proteomes" id="UP001262889">
    <property type="component" value="Unassembled WGS sequence"/>
</dbReference>
<protein>
    <submittedName>
        <fullName evidence="1">AVAST type 1 anti-phage system protein Avs1c</fullName>
    </submittedName>
</protein>
<sequence>MPDSRKEFEYNMYMFLEKLERGQVHISRSNTRTIKGIINARYAPNKRVNLHTIDEMARLMANSIANMMQHKQLKPEDEGEE</sequence>
<gene>
    <name evidence="1" type="primary">avs1c</name>
    <name evidence="1" type="ORF">RM553_02160</name>
</gene>
<dbReference type="RefSeq" id="WP_261450732.1">
    <property type="nucleotide sequence ID" value="NZ_JAVRHQ010000001.1"/>
</dbReference>
<organism evidence="1 2">
    <name type="scientific">Autumnicola tepida</name>
    <dbReference type="NCBI Taxonomy" id="3075595"/>
    <lineage>
        <taxon>Bacteria</taxon>
        <taxon>Pseudomonadati</taxon>
        <taxon>Bacteroidota</taxon>
        <taxon>Flavobacteriia</taxon>
        <taxon>Flavobacteriales</taxon>
        <taxon>Flavobacteriaceae</taxon>
        <taxon>Autumnicola</taxon>
    </lineage>
</organism>
<dbReference type="EMBL" id="JAVRHQ010000001">
    <property type="protein sequence ID" value="MDT0641625.1"/>
    <property type="molecule type" value="Genomic_DNA"/>
</dbReference>